<dbReference type="AlphaFoldDB" id="S5DL49"/>
<dbReference type="GO" id="GO:0004385">
    <property type="term" value="F:GMP kinase activity"/>
    <property type="evidence" value="ECO:0007669"/>
    <property type="project" value="UniProtKB-EC"/>
</dbReference>
<protein>
    <recommendedName>
        <fullName evidence="3">Guanylate kinase</fullName>
        <ecNumber evidence="2">2.7.4.8</ecNumber>
    </recommendedName>
    <alternativeName>
        <fullName evidence="6">GMP kinase</fullName>
    </alternativeName>
</protein>
<dbReference type="CDD" id="cd00071">
    <property type="entry name" value="GMPK"/>
    <property type="match status" value="1"/>
</dbReference>
<evidence type="ECO:0000313" key="8">
    <source>
        <dbReference type="EMBL" id="AGQ19596.1"/>
    </source>
</evidence>
<dbReference type="PROSITE" id="PS50052">
    <property type="entry name" value="GUANYLATE_KINASE_2"/>
    <property type="match status" value="1"/>
</dbReference>
<accession>S5DL49</accession>
<evidence type="ECO:0000256" key="5">
    <source>
        <dbReference type="ARBA" id="ARBA00022777"/>
    </source>
</evidence>
<comment type="similarity">
    <text evidence="1">Belongs to the guanylate kinase family.</text>
</comment>
<reference evidence="8" key="1">
    <citation type="journal article" date="2013" name="Sci. Rep.">
        <title>Metagenomics uncovers a new group of low GC and ultra-small marine Actinobacteria.</title>
        <authorList>
            <person name="Ghai R."/>
            <person name="Mizuno C.M."/>
            <person name="Picazo A."/>
            <person name="Camacho A."/>
            <person name="Rodriguez-Valera F."/>
        </authorList>
    </citation>
    <scope>NUCLEOTIDE SEQUENCE</scope>
</reference>
<proteinExistence type="inferred from homology"/>
<keyword evidence="5 8" id="KW-0418">Kinase</keyword>
<dbReference type="Gene3D" id="3.40.50.300">
    <property type="entry name" value="P-loop containing nucleotide triphosphate hydrolases"/>
    <property type="match status" value="1"/>
</dbReference>
<keyword evidence="4" id="KW-0808">Transferase</keyword>
<evidence type="ECO:0000256" key="6">
    <source>
        <dbReference type="ARBA" id="ARBA00030128"/>
    </source>
</evidence>
<dbReference type="EC" id="2.7.4.8" evidence="2"/>
<dbReference type="GO" id="GO:0005829">
    <property type="term" value="C:cytosol"/>
    <property type="evidence" value="ECO:0007669"/>
    <property type="project" value="TreeGrafter"/>
</dbReference>
<name>S5DL49_9ACTN</name>
<dbReference type="InterPro" id="IPR027417">
    <property type="entry name" value="P-loop_NTPase"/>
</dbReference>
<dbReference type="Pfam" id="PF00625">
    <property type="entry name" value="Guanylate_kin"/>
    <property type="match status" value="1"/>
</dbReference>
<dbReference type="InterPro" id="IPR020590">
    <property type="entry name" value="Guanylate_kinase_CS"/>
</dbReference>
<evidence type="ECO:0000256" key="4">
    <source>
        <dbReference type="ARBA" id="ARBA00022679"/>
    </source>
</evidence>
<dbReference type="SUPFAM" id="SSF52540">
    <property type="entry name" value="P-loop containing nucleoside triphosphate hydrolases"/>
    <property type="match status" value="1"/>
</dbReference>
<organism evidence="8">
    <name type="scientific">Candidatus Actinomarina minuta</name>
    <dbReference type="NCBI Taxonomy" id="1389454"/>
    <lineage>
        <taxon>Bacteria</taxon>
        <taxon>Bacillati</taxon>
        <taxon>Actinomycetota</taxon>
        <taxon>Actinomycetes</taxon>
        <taxon>Candidatus Actinomarinidae</taxon>
        <taxon>Candidatus Actinomarinales</taxon>
        <taxon>Candidatus Actinomarineae</taxon>
        <taxon>Candidatus Actinomarinaceae</taxon>
        <taxon>Candidatus Actinomarina</taxon>
    </lineage>
</organism>
<feature type="domain" description="Guanylate kinase-like" evidence="7">
    <location>
        <begin position="1"/>
        <end position="171"/>
    </location>
</feature>
<sequence>MILIITGPSGVGKNTIIDALGKKLDFNFSVSHTTRPKRVSEVNGKDYYFISDDEFQSMINNNELIEFEEYGGFSYGTSRKELNQEGLVILDLEVNGATKLLNSNSDFVGLFIDIDDDELINRLKNRGHNSDFIMKRMELASKQRKYKDMYNYKIENVDINTSVKEIIDIIYNLEDR</sequence>
<dbReference type="InterPro" id="IPR008145">
    <property type="entry name" value="GK/Ca_channel_bsu"/>
</dbReference>
<dbReference type="InterPro" id="IPR008144">
    <property type="entry name" value="Guanylate_kin-like_dom"/>
</dbReference>
<evidence type="ECO:0000256" key="3">
    <source>
        <dbReference type="ARBA" id="ARBA00016296"/>
    </source>
</evidence>
<dbReference type="SMART" id="SM00072">
    <property type="entry name" value="GuKc"/>
    <property type="match status" value="1"/>
</dbReference>
<evidence type="ECO:0000259" key="7">
    <source>
        <dbReference type="PROSITE" id="PS50052"/>
    </source>
</evidence>
<evidence type="ECO:0000256" key="1">
    <source>
        <dbReference type="ARBA" id="ARBA00005790"/>
    </source>
</evidence>
<dbReference type="PANTHER" id="PTHR23117">
    <property type="entry name" value="GUANYLATE KINASE-RELATED"/>
    <property type="match status" value="1"/>
</dbReference>
<dbReference type="FunFam" id="3.30.63.10:FF:000002">
    <property type="entry name" value="Guanylate kinase 1"/>
    <property type="match status" value="1"/>
</dbReference>
<evidence type="ECO:0000256" key="2">
    <source>
        <dbReference type="ARBA" id="ARBA00012961"/>
    </source>
</evidence>
<dbReference type="PROSITE" id="PS00856">
    <property type="entry name" value="GUANYLATE_KINASE_1"/>
    <property type="match status" value="1"/>
</dbReference>
<dbReference type="PANTHER" id="PTHR23117:SF13">
    <property type="entry name" value="GUANYLATE KINASE"/>
    <property type="match status" value="1"/>
</dbReference>
<dbReference type="EMBL" id="KC811136">
    <property type="protein sequence ID" value="AGQ19596.1"/>
    <property type="molecule type" value="Genomic_DNA"/>
</dbReference>